<protein>
    <recommendedName>
        <fullName evidence="12">tRNA-dihydrouridine synthase</fullName>
        <ecNumber evidence="12">1.3.1.-</ecNumber>
    </recommendedName>
</protein>
<dbReference type="InterPro" id="IPR013785">
    <property type="entry name" value="Aldolase_TIM"/>
</dbReference>
<dbReference type="Pfam" id="PF01207">
    <property type="entry name" value="Dus"/>
    <property type="match status" value="1"/>
</dbReference>
<proteinExistence type="inferred from homology"/>
<dbReference type="PROSITE" id="PS01136">
    <property type="entry name" value="UPF0034"/>
    <property type="match status" value="1"/>
</dbReference>
<feature type="binding site" evidence="14">
    <location>
        <position position="171"/>
    </location>
    <ligand>
        <name>FMN</name>
        <dbReference type="ChEBI" id="CHEBI:58210"/>
    </ligand>
</feature>
<dbReference type="SUPFAM" id="SSF51395">
    <property type="entry name" value="FMN-linked oxidoreductases"/>
    <property type="match status" value="1"/>
</dbReference>
<keyword evidence="7" id="KW-0521">NADP</keyword>
<dbReference type="InterPro" id="IPR018517">
    <property type="entry name" value="tRNA_hU_synthase_CS"/>
</dbReference>
<dbReference type="HOGENOM" id="CLU_013299_0_3_9"/>
<comment type="catalytic activity">
    <reaction evidence="11">
        <text>a 5,6-dihydrouridine in tRNA + NAD(+) = a uridine in tRNA + NADH + H(+)</text>
        <dbReference type="Rhea" id="RHEA:54452"/>
        <dbReference type="Rhea" id="RHEA-COMP:13339"/>
        <dbReference type="Rhea" id="RHEA-COMP:13887"/>
        <dbReference type="ChEBI" id="CHEBI:15378"/>
        <dbReference type="ChEBI" id="CHEBI:57540"/>
        <dbReference type="ChEBI" id="CHEBI:57945"/>
        <dbReference type="ChEBI" id="CHEBI:65315"/>
        <dbReference type="ChEBI" id="CHEBI:74443"/>
    </reaction>
</comment>
<dbReference type="EC" id="1.3.1.-" evidence="12"/>
<dbReference type="Proteomes" id="UP000245423">
    <property type="component" value="Chromosome 1"/>
</dbReference>
<evidence type="ECO:0000256" key="9">
    <source>
        <dbReference type="ARBA" id="ARBA00023002"/>
    </source>
</evidence>
<evidence type="ECO:0000256" key="12">
    <source>
        <dbReference type="PIRNR" id="PIRNR006621"/>
    </source>
</evidence>
<evidence type="ECO:0000256" key="5">
    <source>
        <dbReference type="ARBA" id="ARBA00022643"/>
    </source>
</evidence>
<feature type="binding site" evidence="14">
    <location>
        <position position="70"/>
    </location>
    <ligand>
        <name>FMN</name>
        <dbReference type="ChEBI" id="CHEBI:58210"/>
    </ligand>
</feature>
<dbReference type="EMBL" id="LT669839">
    <property type="protein sequence ID" value="SHD78364.1"/>
    <property type="molecule type" value="Genomic_DNA"/>
</dbReference>
<organism evidence="16 17">
    <name type="scientific">[Clostridium] ultunense Esp</name>
    <dbReference type="NCBI Taxonomy" id="1288971"/>
    <lineage>
        <taxon>Bacteria</taxon>
        <taxon>Bacillati</taxon>
        <taxon>Bacillota</taxon>
        <taxon>Tissierellia</taxon>
        <taxon>Tissierellales</taxon>
        <taxon>Tepidimicrobiaceae</taxon>
        <taxon>Schnuerera</taxon>
    </lineage>
</organism>
<evidence type="ECO:0000259" key="15">
    <source>
        <dbReference type="Pfam" id="PF01207"/>
    </source>
</evidence>
<dbReference type="InterPro" id="IPR035587">
    <property type="entry name" value="DUS-like_FMN-bd"/>
</dbReference>
<keyword evidence="14" id="KW-0547">Nucleotide-binding</keyword>
<dbReference type="OrthoDB" id="9764501at2"/>
<evidence type="ECO:0000256" key="1">
    <source>
        <dbReference type="ARBA" id="ARBA00001917"/>
    </source>
</evidence>
<evidence type="ECO:0000256" key="11">
    <source>
        <dbReference type="ARBA" id="ARBA00048802"/>
    </source>
</evidence>
<dbReference type="GO" id="GO:0017150">
    <property type="term" value="F:tRNA dihydrouridine synthase activity"/>
    <property type="evidence" value="ECO:0007669"/>
    <property type="project" value="InterPro"/>
</dbReference>
<feature type="domain" description="DUS-like FMN-binding" evidence="15">
    <location>
        <begin position="14"/>
        <end position="313"/>
    </location>
</feature>
<evidence type="ECO:0000256" key="4">
    <source>
        <dbReference type="ARBA" id="ARBA00022630"/>
    </source>
</evidence>
<comment type="similarity">
    <text evidence="12">Belongs to the dus family.</text>
</comment>
<feature type="binding site" evidence="14">
    <location>
        <begin position="16"/>
        <end position="18"/>
    </location>
    <ligand>
        <name>FMN</name>
        <dbReference type="ChEBI" id="CHEBI:58210"/>
    </ligand>
</feature>
<dbReference type="Gene3D" id="3.20.20.70">
    <property type="entry name" value="Aldolase class I"/>
    <property type="match status" value="1"/>
</dbReference>
<dbReference type="NCBIfam" id="TIGR00737">
    <property type="entry name" value="nifR3_yhdG"/>
    <property type="match status" value="1"/>
</dbReference>
<dbReference type="AlphaFoldDB" id="M1Z9I0"/>
<keyword evidence="5 12" id="KW-0288">FMN</keyword>
<evidence type="ECO:0000256" key="13">
    <source>
        <dbReference type="PIRSR" id="PIRSR006621-1"/>
    </source>
</evidence>
<dbReference type="GO" id="GO:0000049">
    <property type="term" value="F:tRNA binding"/>
    <property type="evidence" value="ECO:0007669"/>
    <property type="project" value="UniProtKB-KW"/>
</dbReference>
<evidence type="ECO:0000256" key="14">
    <source>
        <dbReference type="PIRSR" id="PIRSR006621-2"/>
    </source>
</evidence>
<comment type="catalytic activity">
    <reaction evidence="10">
        <text>a 5,6-dihydrouridine in tRNA + NADP(+) = a uridine in tRNA + NADPH + H(+)</text>
        <dbReference type="Rhea" id="RHEA:23624"/>
        <dbReference type="Rhea" id="RHEA-COMP:13339"/>
        <dbReference type="Rhea" id="RHEA-COMP:13887"/>
        <dbReference type="ChEBI" id="CHEBI:15378"/>
        <dbReference type="ChEBI" id="CHEBI:57783"/>
        <dbReference type="ChEBI" id="CHEBI:58349"/>
        <dbReference type="ChEBI" id="CHEBI:65315"/>
        <dbReference type="ChEBI" id="CHEBI:74443"/>
    </reaction>
</comment>
<keyword evidence="6 12" id="KW-0819">tRNA processing</keyword>
<dbReference type="PIRSF" id="PIRSF006621">
    <property type="entry name" value="Dus"/>
    <property type="match status" value="1"/>
</dbReference>
<comment type="cofactor">
    <cofactor evidence="1 12 14">
        <name>FMN</name>
        <dbReference type="ChEBI" id="CHEBI:58210"/>
    </cofactor>
</comment>
<keyword evidence="8" id="KW-0694">RNA-binding</keyword>
<reference evidence="16 17" key="1">
    <citation type="submission" date="2016-11" db="EMBL/GenBank/DDBJ databases">
        <authorList>
            <person name="Manzoor S."/>
        </authorList>
    </citation>
    <scope>NUCLEOTIDE SEQUENCE [LARGE SCALE GENOMIC DNA]</scope>
    <source>
        <strain evidence="16">Clostridium ultunense strain Esp</strain>
    </source>
</reference>
<evidence type="ECO:0000313" key="16">
    <source>
        <dbReference type="EMBL" id="SHD78364.1"/>
    </source>
</evidence>
<dbReference type="PANTHER" id="PTHR45846:SF1">
    <property type="entry name" value="TRNA-DIHYDROURIDINE(47) SYNTHASE [NAD(P)(+)]-LIKE"/>
    <property type="match status" value="1"/>
</dbReference>
<evidence type="ECO:0000256" key="10">
    <source>
        <dbReference type="ARBA" id="ARBA00048205"/>
    </source>
</evidence>
<evidence type="ECO:0000256" key="3">
    <source>
        <dbReference type="ARBA" id="ARBA00022555"/>
    </source>
</evidence>
<dbReference type="PANTHER" id="PTHR45846">
    <property type="entry name" value="TRNA-DIHYDROURIDINE(47) SYNTHASE [NAD(P)(+)]-LIKE"/>
    <property type="match status" value="1"/>
</dbReference>
<sequence>MKIGNLELENNMVLAPMAGITDKAYRIICKEMGAGLVVSEMVSSKGLYYEDKKTESLTDVGPKERPVALQIFGSDPYIMGKVIEKYINPRKDIGIIDINMGCPAPKIVKNGDGAALLKNPLLIRKILKEIVKVSNKPVTLKIRMGWDHNNINGIKVGKIAEEEGISALTIHPRTRDMFYSGKADWDFIKRMKKSIDIPVIGNGDIFGPIDAINMMEFTGCDGVAIGRGAIGNPWIFNRIKLVIEGKEDIKLSYKEIINMAIRHLELLCSIKGEKVGVKEMRKHISWYLKGIKNSNRVKNQINTVDNKEKMKEILFDYLLELDAIIIN</sequence>
<keyword evidence="17" id="KW-1185">Reference proteome</keyword>
<feature type="binding site" evidence="14">
    <location>
        <position position="141"/>
    </location>
    <ligand>
        <name>FMN</name>
        <dbReference type="ChEBI" id="CHEBI:58210"/>
    </ligand>
</feature>
<evidence type="ECO:0000256" key="8">
    <source>
        <dbReference type="ARBA" id="ARBA00022884"/>
    </source>
</evidence>
<evidence type="ECO:0000256" key="6">
    <source>
        <dbReference type="ARBA" id="ARBA00022694"/>
    </source>
</evidence>
<keyword evidence="3" id="KW-0820">tRNA-binding</keyword>
<dbReference type="RefSeq" id="WP_005584701.1">
    <property type="nucleotide sequence ID" value="NZ_LT669839.1"/>
</dbReference>
<dbReference type="InterPro" id="IPR001269">
    <property type="entry name" value="DUS_fam"/>
</dbReference>
<keyword evidence="9 12" id="KW-0560">Oxidoreductase</keyword>
<evidence type="ECO:0000256" key="7">
    <source>
        <dbReference type="ARBA" id="ARBA00022857"/>
    </source>
</evidence>
<dbReference type="CDD" id="cd02801">
    <property type="entry name" value="DUS_like_FMN"/>
    <property type="match status" value="1"/>
</dbReference>
<dbReference type="Gene3D" id="1.10.1200.80">
    <property type="entry name" value="Putative flavin oxidoreducatase, domain 2"/>
    <property type="match status" value="1"/>
</dbReference>
<name>M1Z9I0_9FIRM</name>
<comment type="function">
    <text evidence="2 12">Catalyzes the synthesis of 5,6-dihydrouridine (D), a modified base found in the D-loop of most tRNAs, via the reduction of the C5-C6 double bond in target uridines.</text>
</comment>
<dbReference type="InterPro" id="IPR004652">
    <property type="entry name" value="DusB-like"/>
</dbReference>
<evidence type="ECO:0000313" key="17">
    <source>
        <dbReference type="Proteomes" id="UP000245423"/>
    </source>
</evidence>
<gene>
    <name evidence="16" type="primary">dusB</name>
    <name evidence="16" type="ORF">CUESP1_3036</name>
</gene>
<feature type="active site" description="Proton donor" evidence="13">
    <location>
        <position position="102"/>
    </location>
</feature>
<dbReference type="GO" id="GO:0050660">
    <property type="term" value="F:flavin adenine dinucleotide binding"/>
    <property type="evidence" value="ECO:0007669"/>
    <property type="project" value="InterPro"/>
</dbReference>
<dbReference type="InterPro" id="IPR024036">
    <property type="entry name" value="tRNA-dHydroUridine_Synthase_C"/>
</dbReference>
<keyword evidence="4 12" id="KW-0285">Flavoprotein</keyword>
<evidence type="ECO:0000256" key="2">
    <source>
        <dbReference type="ARBA" id="ARBA00002790"/>
    </source>
</evidence>
<feature type="binding site" evidence="14">
    <location>
        <begin position="226"/>
        <end position="227"/>
    </location>
    <ligand>
        <name>FMN</name>
        <dbReference type="ChEBI" id="CHEBI:58210"/>
    </ligand>
</feature>
<accession>M1Z9I0</accession>